<dbReference type="Pfam" id="PF00534">
    <property type="entry name" value="Glycos_transf_1"/>
    <property type="match status" value="1"/>
</dbReference>
<dbReference type="RefSeq" id="WP_230477380.1">
    <property type="nucleotide sequence ID" value="NZ_CP072842.1"/>
</dbReference>
<name>A0ABX7XFG2_9FLAO</name>
<feature type="domain" description="Glycosyltransferase subfamily 4-like N-terminal" evidence="2">
    <location>
        <begin position="14"/>
        <end position="164"/>
    </location>
</feature>
<organism evidence="3 4">
    <name type="scientific">Faecalibacter bovis</name>
    <dbReference type="NCBI Taxonomy" id="2898187"/>
    <lineage>
        <taxon>Bacteria</taxon>
        <taxon>Pseudomonadati</taxon>
        <taxon>Bacteroidota</taxon>
        <taxon>Flavobacteriia</taxon>
        <taxon>Flavobacteriales</taxon>
        <taxon>Weeksellaceae</taxon>
        <taxon>Faecalibacter</taxon>
    </lineage>
</organism>
<proteinExistence type="predicted"/>
<dbReference type="InterPro" id="IPR001296">
    <property type="entry name" value="Glyco_trans_1"/>
</dbReference>
<dbReference type="CDD" id="cd03801">
    <property type="entry name" value="GT4_PimA-like"/>
    <property type="match status" value="1"/>
</dbReference>
<dbReference type="Pfam" id="PF13439">
    <property type="entry name" value="Glyco_transf_4"/>
    <property type="match status" value="1"/>
</dbReference>
<sequence>MHIVKLLTKINETGLTTNTLDLTESFVKKGHTVTVFIGKSEYYNDGLKYLEERFADSGANIIWYGNVNKSGILQKILQTVFILYKIVCLKPDIIHAQSPYLSFIPWLLRKKFVSTVHVADLPKRFEYKNATRVIAISDETKKYAINHFQYKEDDIDLVFHGVSLRYENKITNSEIKSLKEKLNILDTDIVIGIVASIEKRKGHDILLNAIDKLGSLNSNIKVLIVGSYKSKNEQGWLENEINNTDLVDKVCIVPYQDPKPFYDMMDIFVLPSRLEGFGLVVIEAMLSKCCVVRSDTEGAYDQISHGETGFIFKNENIEELKSILEHLIKDESLRKRVASNGKEFALNNFTSDIMAEKTIEVYQKVINLK</sequence>
<protein>
    <submittedName>
        <fullName evidence="3">Glycosyltransferase family 4 protein</fullName>
    </submittedName>
</protein>
<reference evidence="3 4" key="1">
    <citation type="journal article" date="2021" name="Int. J. Syst. Evol. Microbiol.">
        <title>Faecalibacter bovis sp. nov., isolated from cow faeces.</title>
        <authorList>
            <person name="Li F."/>
            <person name="Zhao W."/>
            <person name="Hong Q."/>
            <person name="Shao Q."/>
            <person name="Song J."/>
            <person name="Yang S."/>
        </authorList>
    </citation>
    <scope>NUCLEOTIDE SEQUENCE [LARGE SCALE GENOMIC DNA]</scope>
    <source>
        <strain evidence="3 4">ZY171143</strain>
    </source>
</reference>
<dbReference type="InterPro" id="IPR028098">
    <property type="entry name" value="Glyco_trans_4-like_N"/>
</dbReference>
<dbReference type="Proteomes" id="UP000672011">
    <property type="component" value="Chromosome"/>
</dbReference>
<dbReference type="PANTHER" id="PTHR12526">
    <property type="entry name" value="GLYCOSYLTRANSFERASE"/>
    <property type="match status" value="1"/>
</dbReference>
<dbReference type="EMBL" id="CP072842">
    <property type="protein sequence ID" value="QTV06620.1"/>
    <property type="molecule type" value="Genomic_DNA"/>
</dbReference>
<accession>A0ABX7XFG2</accession>
<dbReference type="PANTHER" id="PTHR12526:SF630">
    <property type="entry name" value="GLYCOSYLTRANSFERASE"/>
    <property type="match status" value="1"/>
</dbReference>
<feature type="domain" description="Glycosyl transferase family 1" evidence="1">
    <location>
        <begin position="177"/>
        <end position="343"/>
    </location>
</feature>
<evidence type="ECO:0000313" key="4">
    <source>
        <dbReference type="Proteomes" id="UP000672011"/>
    </source>
</evidence>
<reference evidence="4" key="2">
    <citation type="submission" date="2021-04" db="EMBL/GenBank/DDBJ databases">
        <title>Taxonomy of Flavobacteriaceae bacterium ZY171143.</title>
        <authorList>
            <person name="Li F."/>
        </authorList>
    </citation>
    <scope>NUCLEOTIDE SEQUENCE [LARGE SCALE GENOMIC DNA]</scope>
    <source>
        <strain evidence="4">ZY171143</strain>
    </source>
</reference>
<gene>
    <name evidence="3" type="ORF">J9309_04665</name>
</gene>
<evidence type="ECO:0000259" key="2">
    <source>
        <dbReference type="Pfam" id="PF13439"/>
    </source>
</evidence>
<evidence type="ECO:0000313" key="3">
    <source>
        <dbReference type="EMBL" id="QTV06620.1"/>
    </source>
</evidence>
<dbReference type="SUPFAM" id="SSF53756">
    <property type="entry name" value="UDP-Glycosyltransferase/glycogen phosphorylase"/>
    <property type="match status" value="1"/>
</dbReference>
<evidence type="ECO:0000259" key="1">
    <source>
        <dbReference type="Pfam" id="PF00534"/>
    </source>
</evidence>
<keyword evidence="4" id="KW-1185">Reference proteome</keyword>
<dbReference type="Gene3D" id="3.40.50.2000">
    <property type="entry name" value="Glycogen Phosphorylase B"/>
    <property type="match status" value="2"/>
</dbReference>